<keyword evidence="2" id="KW-1185">Reference proteome</keyword>
<proteinExistence type="predicted"/>
<comment type="caution">
    <text evidence="1">The sequence shown here is derived from an EMBL/GenBank/DDBJ whole genome shotgun (WGS) entry which is preliminary data.</text>
</comment>
<protein>
    <recommendedName>
        <fullName evidence="3">Glycosyltransferase</fullName>
    </recommendedName>
</protein>
<organism evidence="1 2">
    <name type="scientific">Plantactinospora solaniradicis</name>
    <dbReference type="NCBI Taxonomy" id="1723736"/>
    <lineage>
        <taxon>Bacteria</taxon>
        <taxon>Bacillati</taxon>
        <taxon>Actinomycetota</taxon>
        <taxon>Actinomycetes</taxon>
        <taxon>Micromonosporales</taxon>
        <taxon>Micromonosporaceae</taxon>
        <taxon>Plantactinospora</taxon>
    </lineage>
</organism>
<gene>
    <name evidence="1" type="ORF">ACFP2T_43410</name>
</gene>
<dbReference type="EMBL" id="JBHSPR010000084">
    <property type="protein sequence ID" value="MFC6022987.1"/>
    <property type="molecule type" value="Genomic_DNA"/>
</dbReference>
<name>A0ABW1KPY4_9ACTN</name>
<reference evidence="2" key="1">
    <citation type="journal article" date="2019" name="Int. J. Syst. Evol. Microbiol.">
        <title>The Global Catalogue of Microorganisms (GCM) 10K type strain sequencing project: providing services to taxonomists for standard genome sequencing and annotation.</title>
        <authorList>
            <consortium name="The Broad Institute Genomics Platform"/>
            <consortium name="The Broad Institute Genome Sequencing Center for Infectious Disease"/>
            <person name="Wu L."/>
            <person name="Ma J."/>
        </authorList>
    </citation>
    <scope>NUCLEOTIDE SEQUENCE [LARGE SCALE GENOMIC DNA]</scope>
    <source>
        <strain evidence="2">ZS-35-S2</strain>
    </source>
</reference>
<accession>A0ABW1KPY4</accession>
<dbReference type="RefSeq" id="WP_377432910.1">
    <property type="nucleotide sequence ID" value="NZ_JBHSPR010000084.1"/>
</dbReference>
<evidence type="ECO:0000313" key="1">
    <source>
        <dbReference type="EMBL" id="MFC6022987.1"/>
    </source>
</evidence>
<evidence type="ECO:0008006" key="3">
    <source>
        <dbReference type="Google" id="ProtNLM"/>
    </source>
</evidence>
<sequence>MQAFRSTVVAETSVLLILDDEDPNLGLYQGECTRLGVSWTVQTGHNLITGLNFGYKTLPEDVFAVGFMGDDHRPRSVGWDRAYLDALRDLRTGVVYGNDLLQGEALPTQVAMTVDIPREVGFFAPETLIHLYCDNYWKDLGSEAGCLRYLPEVVVEHCHPAAGKAEWDEGHLRVNRHQSYVRDGRAYREFVATGGLQRAVETVKRLREP</sequence>
<evidence type="ECO:0000313" key="2">
    <source>
        <dbReference type="Proteomes" id="UP001596203"/>
    </source>
</evidence>
<dbReference type="Proteomes" id="UP001596203">
    <property type="component" value="Unassembled WGS sequence"/>
</dbReference>